<feature type="compositionally biased region" description="Gly residues" evidence="1">
    <location>
        <begin position="573"/>
        <end position="601"/>
    </location>
</feature>
<dbReference type="Proteomes" id="UP000601435">
    <property type="component" value="Unassembled WGS sequence"/>
</dbReference>
<dbReference type="EMBL" id="CAJNJA010008593">
    <property type="protein sequence ID" value="CAE7238309.1"/>
    <property type="molecule type" value="Genomic_DNA"/>
</dbReference>
<comment type="caution">
    <text evidence="2">The sequence shown here is derived from an EMBL/GenBank/DDBJ whole genome shotgun (WGS) entry which is preliminary data.</text>
</comment>
<dbReference type="AlphaFoldDB" id="A0A812L552"/>
<feature type="compositionally biased region" description="Basic and acidic residues" evidence="1">
    <location>
        <begin position="331"/>
        <end position="340"/>
    </location>
</feature>
<proteinExistence type="predicted"/>
<protein>
    <submittedName>
        <fullName evidence="2">COL6A5 protein</fullName>
    </submittedName>
</protein>
<feature type="compositionally biased region" description="Polar residues" evidence="1">
    <location>
        <begin position="406"/>
        <end position="416"/>
    </location>
</feature>
<feature type="compositionally biased region" description="Basic and acidic residues" evidence="1">
    <location>
        <begin position="423"/>
        <end position="435"/>
    </location>
</feature>
<sequence>MEAGHFTPEMLQNANQMAAMYPQGMTAPGASHAMAYGMQGHPAMGQGQEVQAHGHAHMHPQQGYMQQHMGMQMAPDGTPMVMPYAMDGSQQNPQHAHAQQMMYQQHCAAAGQCNGGQCAAAAQCAAGQCGACQGGCPANAMGQAGGGCCQSQGCNACGGGCPAAAGCSGCAGGCPGNCGGYVVSMPGMQGMMMPGQMNMAGQQPGQGHPGMQFVMVPGQGGAPGQMQHAMQGMPGQMQGQMQQMQGVQGGIPPQQMQGHVGPDGHPMAQPTPGQCGQMALPDQGKGGCQGQPPDAGDGKGGRVAAGLGRNTQPKQGANWQQGAGRGAGRSADARPFEPTHQEAPAVPGEQGKGGQAGQNPQDGQKGNKLRNPKNPWADIQDSVGLDQEMNQLWDINMRPGQMPAMDTNQKAGNFNGPSKGKGKKDGKDGGKHNNDDNMGGGKGGKDMPQQKWVEKTEPGKGQRGGWQPKDVMKQQAMQQVPMSPGGKSNSKGGGYQQPLMGRGMGAPQNPMLAQSPGPKKNKKGVGRDPEMDDWLSLRFQGQIPATPTGSTNMGGEEMWGDEEEERRKRKGAGKQGGGKGQAKGKGGNGKGKAKGGKGGGSWQRASG</sequence>
<name>A0A812L552_9DINO</name>
<evidence type="ECO:0000313" key="2">
    <source>
        <dbReference type="EMBL" id="CAE7238309.1"/>
    </source>
</evidence>
<reference evidence="2" key="1">
    <citation type="submission" date="2021-02" db="EMBL/GenBank/DDBJ databases">
        <authorList>
            <person name="Dougan E. K."/>
            <person name="Rhodes N."/>
            <person name="Thang M."/>
            <person name="Chan C."/>
        </authorList>
    </citation>
    <scope>NUCLEOTIDE SEQUENCE</scope>
</reference>
<evidence type="ECO:0000313" key="3">
    <source>
        <dbReference type="Proteomes" id="UP000601435"/>
    </source>
</evidence>
<organism evidence="2 3">
    <name type="scientific">Symbiodinium necroappetens</name>
    <dbReference type="NCBI Taxonomy" id="1628268"/>
    <lineage>
        <taxon>Eukaryota</taxon>
        <taxon>Sar</taxon>
        <taxon>Alveolata</taxon>
        <taxon>Dinophyceae</taxon>
        <taxon>Suessiales</taxon>
        <taxon>Symbiodiniaceae</taxon>
        <taxon>Symbiodinium</taxon>
    </lineage>
</organism>
<evidence type="ECO:0000256" key="1">
    <source>
        <dbReference type="SAM" id="MobiDB-lite"/>
    </source>
</evidence>
<dbReference type="OrthoDB" id="446904at2759"/>
<keyword evidence="3" id="KW-1185">Reference proteome</keyword>
<feature type="region of interest" description="Disordered" evidence="1">
    <location>
        <begin position="259"/>
        <end position="607"/>
    </location>
</feature>
<gene>
    <name evidence="2" type="primary">COL6A5</name>
    <name evidence="2" type="ORF">SNEC2469_LOCUS4134</name>
</gene>
<accession>A0A812L552</accession>